<dbReference type="PROSITE" id="PS00829">
    <property type="entry name" value="GREAB_1"/>
    <property type="match status" value="1"/>
</dbReference>
<comment type="similarity">
    <text evidence="1 8 9">Belongs to the GreA/GreB family.</text>
</comment>
<dbReference type="HAMAP" id="MF_00105">
    <property type="entry name" value="GreA_GreB"/>
    <property type="match status" value="1"/>
</dbReference>
<sequence length="157" mass="17468">MEKEVLLTKEGLKKLEDELNELKTTKRREVAEKIKIARGFGDLSENAEYDEAKLEQAQNEDRVLKIEEMLRNATVIEEDDAKGDIVKIGSKVRLFDKEFDEEVSYTIVGSTEANPMKGLISNVSPVGKGLIGSKVGEEVSILTPGGQVVYKVLEILE</sequence>
<evidence type="ECO:0000256" key="7">
    <source>
        <dbReference type="ARBA" id="ARBA00030776"/>
    </source>
</evidence>
<comment type="caution">
    <text evidence="12">The sequence shown here is derived from an EMBL/GenBank/DDBJ whole genome shotgun (WGS) entry which is preliminary data.</text>
</comment>
<evidence type="ECO:0000256" key="2">
    <source>
        <dbReference type="ARBA" id="ARBA00013729"/>
    </source>
</evidence>
<dbReference type="AlphaFoldDB" id="A0AAW9MT54"/>
<dbReference type="EMBL" id="JAYKOT010000003">
    <property type="protein sequence ID" value="MEB3429063.1"/>
    <property type="molecule type" value="Genomic_DNA"/>
</dbReference>
<accession>A0AAW9MT54</accession>
<evidence type="ECO:0000259" key="10">
    <source>
        <dbReference type="Pfam" id="PF01272"/>
    </source>
</evidence>
<keyword evidence="3 8" id="KW-0805">Transcription regulation</keyword>
<dbReference type="GO" id="GO:0070063">
    <property type="term" value="F:RNA polymerase binding"/>
    <property type="evidence" value="ECO:0007669"/>
    <property type="project" value="InterPro"/>
</dbReference>
<dbReference type="Pfam" id="PF01272">
    <property type="entry name" value="GreA_GreB"/>
    <property type="match status" value="1"/>
</dbReference>
<dbReference type="SUPFAM" id="SSF46557">
    <property type="entry name" value="GreA transcript cleavage protein, N-terminal domain"/>
    <property type="match status" value="1"/>
</dbReference>
<keyword evidence="13" id="KW-1185">Reference proteome</keyword>
<dbReference type="PROSITE" id="PS00830">
    <property type="entry name" value="GREAB_2"/>
    <property type="match status" value="1"/>
</dbReference>
<gene>
    <name evidence="8 12" type="primary">greA</name>
    <name evidence="12" type="ORF">VLK81_03330</name>
</gene>
<dbReference type="PIRSF" id="PIRSF006092">
    <property type="entry name" value="GreA_GreB"/>
    <property type="match status" value="1"/>
</dbReference>
<reference evidence="12 13" key="1">
    <citation type="submission" date="2024-01" db="EMBL/GenBank/DDBJ databases">
        <title>Complete genome sequence of Citroniella saccharovorans strain M6.X9, isolated from human fecal sample.</title>
        <authorList>
            <person name="Cheng G."/>
            <person name="Westerholm M."/>
            <person name="Schnurer A."/>
        </authorList>
    </citation>
    <scope>NUCLEOTIDE SEQUENCE [LARGE SCALE GENOMIC DNA]</scope>
    <source>
        <strain evidence="12 13">DSM 29873</strain>
    </source>
</reference>
<dbReference type="GO" id="GO:0032784">
    <property type="term" value="P:regulation of DNA-templated transcription elongation"/>
    <property type="evidence" value="ECO:0007669"/>
    <property type="project" value="UniProtKB-UniRule"/>
</dbReference>
<evidence type="ECO:0000256" key="4">
    <source>
        <dbReference type="ARBA" id="ARBA00023125"/>
    </source>
</evidence>
<keyword evidence="8" id="KW-0175">Coiled coil</keyword>
<feature type="coiled-coil region" evidence="8">
    <location>
        <begin position="5"/>
        <end position="32"/>
    </location>
</feature>
<evidence type="ECO:0000259" key="11">
    <source>
        <dbReference type="Pfam" id="PF03449"/>
    </source>
</evidence>
<dbReference type="GO" id="GO:0003677">
    <property type="term" value="F:DNA binding"/>
    <property type="evidence" value="ECO:0007669"/>
    <property type="project" value="UniProtKB-UniRule"/>
</dbReference>
<evidence type="ECO:0000313" key="13">
    <source>
        <dbReference type="Proteomes" id="UP001357733"/>
    </source>
</evidence>
<feature type="domain" description="Transcription elongation factor GreA/GreB N-terminal" evidence="11">
    <location>
        <begin position="6"/>
        <end position="75"/>
    </location>
</feature>
<dbReference type="FunFam" id="3.10.50.30:FF:000001">
    <property type="entry name" value="Transcription elongation factor GreA"/>
    <property type="match status" value="1"/>
</dbReference>
<dbReference type="InterPro" id="IPR036953">
    <property type="entry name" value="GreA/GreB_C_sf"/>
</dbReference>
<keyword evidence="12" id="KW-0251">Elongation factor</keyword>
<dbReference type="InterPro" id="IPR028624">
    <property type="entry name" value="Tscrpt_elong_fac_GreA/B"/>
</dbReference>
<dbReference type="InterPro" id="IPR036805">
    <property type="entry name" value="Tscrpt_elong_fac_GreA/B_N_sf"/>
</dbReference>
<evidence type="ECO:0000256" key="5">
    <source>
        <dbReference type="ARBA" id="ARBA00023163"/>
    </source>
</evidence>
<dbReference type="GO" id="GO:0003746">
    <property type="term" value="F:translation elongation factor activity"/>
    <property type="evidence" value="ECO:0007669"/>
    <property type="project" value="UniProtKB-KW"/>
</dbReference>
<feature type="domain" description="Transcription elongation factor GreA/GreB C-terminal" evidence="10">
    <location>
        <begin position="83"/>
        <end position="155"/>
    </location>
</feature>
<dbReference type="GO" id="GO:0006354">
    <property type="term" value="P:DNA-templated transcription elongation"/>
    <property type="evidence" value="ECO:0007669"/>
    <property type="project" value="TreeGrafter"/>
</dbReference>
<evidence type="ECO:0000313" key="12">
    <source>
        <dbReference type="EMBL" id="MEB3429063.1"/>
    </source>
</evidence>
<dbReference type="NCBIfam" id="TIGR01462">
    <property type="entry name" value="greA"/>
    <property type="match status" value="1"/>
</dbReference>
<keyword evidence="4 8" id="KW-0238">DNA-binding</keyword>
<proteinExistence type="inferred from homology"/>
<dbReference type="InterPro" id="IPR001437">
    <property type="entry name" value="Tscrpt_elong_fac_GreA/B_C"/>
</dbReference>
<dbReference type="Pfam" id="PF03449">
    <property type="entry name" value="GreA_GreB_N"/>
    <property type="match status" value="1"/>
</dbReference>
<dbReference type="NCBIfam" id="NF001263">
    <property type="entry name" value="PRK00226.1-4"/>
    <property type="match status" value="1"/>
</dbReference>
<evidence type="ECO:0000256" key="8">
    <source>
        <dbReference type="HAMAP-Rule" id="MF_00105"/>
    </source>
</evidence>
<dbReference type="PANTHER" id="PTHR30437">
    <property type="entry name" value="TRANSCRIPTION ELONGATION FACTOR GREA"/>
    <property type="match status" value="1"/>
</dbReference>
<dbReference type="Proteomes" id="UP001357733">
    <property type="component" value="Unassembled WGS sequence"/>
</dbReference>
<dbReference type="InterPro" id="IPR023459">
    <property type="entry name" value="Tscrpt_elong_fac_GreA/B_fam"/>
</dbReference>
<evidence type="ECO:0000256" key="6">
    <source>
        <dbReference type="ARBA" id="ARBA00024916"/>
    </source>
</evidence>
<dbReference type="Gene3D" id="1.10.287.180">
    <property type="entry name" value="Transcription elongation factor, GreA/GreB, N-terminal domain"/>
    <property type="match status" value="1"/>
</dbReference>
<evidence type="ECO:0000256" key="1">
    <source>
        <dbReference type="ARBA" id="ARBA00008213"/>
    </source>
</evidence>
<dbReference type="InterPro" id="IPR018151">
    <property type="entry name" value="TF_GreA/GreB_CS"/>
</dbReference>
<organism evidence="12 13">
    <name type="scientific">Citroniella saccharovorans</name>
    <dbReference type="NCBI Taxonomy" id="2053367"/>
    <lineage>
        <taxon>Bacteria</taxon>
        <taxon>Bacillati</taxon>
        <taxon>Bacillota</taxon>
        <taxon>Tissierellia</taxon>
        <taxon>Tissierellales</taxon>
        <taxon>Peptoniphilaceae</taxon>
        <taxon>Citroniella</taxon>
    </lineage>
</organism>
<dbReference type="RefSeq" id="WP_324619197.1">
    <property type="nucleotide sequence ID" value="NZ_JAYKOT010000003.1"/>
</dbReference>
<dbReference type="Gene3D" id="3.10.50.30">
    <property type="entry name" value="Transcription elongation factor, GreA/GreB, C-terminal domain"/>
    <property type="match status" value="1"/>
</dbReference>
<comment type="function">
    <text evidence="6 8 9">Necessary for efficient RNA polymerase transcription elongation past template-encoded arresting sites. The arresting sites in DNA have the property of trapping a certain fraction of elongating RNA polymerases that pass through, resulting in locked ternary complexes. Cleavage of the nascent transcript by cleavage factors such as GreA or GreB allows the resumption of elongation from the new 3'terminus. GreA releases sequences of 2 to 3 nucleotides.</text>
</comment>
<name>A0AAW9MT54_9FIRM</name>
<evidence type="ECO:0000256" key="3">
    <source>
        <dbReference type="ARBA" id="ARBA00023015"/>
    </source>
</evidence>
<dbReference type="PANTHER" id="PTHR30437:SF4">
    <property type="entry name" value="TRANSCRIPTION ELONGATION FACTOR GREA"/>
    <property type="match status" value="1"/>
</dbReference>
<dbReference type="InterPro" id="IPR022691">
    <property type="entry name" value="Tscrpt_elong_fac_GreA/B_N"/>
</dbReference>
<keyword evidence="5 8" id="KW-0804">Transcription</keyword>
<evidence type="ECO:0000256" key="9">
    <source>
        <dbReference type="RuleBase" id="RU000556"/>
    </source>
</evidence>
<protein>
    <recommendedName>
        <fullName evidence="2 8">Transcription elongation factor GreA</fullName>
    </recommendedName>
    <alternativeName>
        <fullName evidence="7 8">Transcript cleavage factor GreA</fullName>
    </alternativeName>
</protein>
<dbReference type="InterPro" id="IPR006359">
    <property type="entry name" value="Tscrpt_elong_fac_GreA"/>
</dbReference>
<keyword evidence="12" id="KW-0648">Protein biosynthesis</keyword>
<dbReference type="FunFam" id="1.10.287.180:FF:000001">
    <property type="entry name" value="Transcription elongation factor GreA"/>
    <property type="match status" value="1"/>
</dbReference>
<dbReference type="SUPFAM" id="SSF54534">
    <property type="entry name" value="FKBP-like"/>
    <property type="match status" value="1"/>
</dbReference>